<comment type="caution">
    <text evidence="1">The sequence shown here is derived from an EMBL/GenBank/DDBJ whole genome shotgun (WGS) entry which is preliminary data.</text>
</comment>
<accession>L8WLX3</accession>
<evidence type="ECO:0000313" key="2">
    <source>
        <dbReference type="Proteomes" id="UP000011668"/>
    </source>
</evidence>
<dbReference type="HOGENOM" id="CLU_1636564_0_0_1"/>
<dbReference type="EMBL" id="AFRT01002704">
    <property type="protein sequence ID" value="ELU37329.1"/>
    <property type="molecule type" value="Genomic_DNA"/>
</dbReference>
<reference evidence="1 2" key="1">
    <citation type="journal article" date="2013" name="Nat. Commun.">
        <title>The evolution and pathogenic mechanisms of the rice sheath blight pathogen.</title>
        <authorList>
            <person name="Zheng A."/>
            <person name="Lin R."/>
            <person name="Xu L."/>
            <person name="Qin P."/>
            <person name="Tang C."/>
            <person name="Ai P."/>
            <person name="Zhang D."/>
            <person name="Liu Y."/>
            <person name="Sun Z."/>
            <person name="Feng H."/>
            <person name="Wang Y."/>
            <person name="Chen Y."/>
            <person name="Liang X."/>
            <person name="Fu R."/>
            <person name="Li Q."/>
            <person name="Zhang J."/>
            <person name="Yu X."/>
            <person name="Xie Z."/>
            <person name="Ding L."/>
            <person name="Guan P."/>
            <person name="Tang J."/>
            <person name="Liang Y."/>
            <person name="Wang S."/>
            <person name="Deng Q."/>
            <person name="Li S."/>
            <person name="Zhu J."/>
            <person name="Wang L."/>
            <person name="Liu H."/>
            <person name="Li P."/>
        </authorList>
    </citation>
    <scope>NUCLEOTIDE SEQUENCE [LARGE SCALE GENOMIC DNA]</scope>
    <source>
        <strain evidence="2">AG-1 IA</strain>
    </source>
</reference>
<organism evidence="1 2">
    <name type="scientific">Thanatephorus cucumeris (strain AG1-IA)</name>
    <name type="common">Rice sheath blight fungus</name>
    <name type="synonym">Rhizoctonia solani</name>
    <dbReference type="NCBI Taxonomy" id="983506"/>
    <lineage>
        <taxon>Eukaryota</taxon>
        <taxon>Fungi</taxon>
        <taxon>Dikarya</taxon>
        <taxon>Basidiomycota</taxon>
        <taxon>Agaricomycotina</taxon>
        <taxon>Agaricomycetes</taxon>
        <taxon>Cantharellales</taxon>
        <taxon>Ceratobasidiaceae</taxon>
        <taxon>Rhizoctonia</taxon>
        <taxon>Rhizoctonia solani AG-1</taxon>
    </lineage>
</organism>
<dbReference type="Proteomes" id="UP000011668">
    <property type="component" value="Unassembled WGS sequence"/>
</dbReference>
<sequence>MHEFILPHAVMITSNLQSALDCDAFRTCRSVCRPCDTFVIQEVRYGQAGYSYETSDAGRATNIVTHHSKMHLHLAMRTRHFNAYNDPHKDSTSQHLKTNKTYHYGIISHYPITPLPQSSRNMTLSPIARAHQHSSPTTTHILLNVKHNSIRSKRHRGATTYI</sequence>
<keyword evidence="2" id="KW-1185">Reference proteome</keyword>
<evidence type="ECO:0000313" key="1">
    <source>
        <dbReference type="EMBL" id="ELU37329.1"/>
    </source>
</evidence>
<name>L8WLX3_THACA</name>
<dbReference type="AlphaFoldDB" id="L8WLX3"/>
<gene>
    <name evidence="1" type="ORF">AG1IA_08638</name>
</gene>
<protein>
    <submittedName>
        <fullName evidence="1">Uncharacterized protein</fullName>
    </submittedName>
</protein>
<proteinExistence type="predicted"/>